<dbReference type="EMBL" id="CP042912">
    <property type="protein sequence ID" value="QEG24655.1"/>
    <property type="molecule type" value="Genomic_DNA"/>
</dbReference>
<dbReference type="Proteomes" id="UP000322214">
    <property type="component" value="Chromosome"/>
</dbReference>
<dbReference type="KEGG" id="mff:MFFC18_45760"/>
<sequence>MNELSPSVIELLRCPVTHSELSRLDEAAIEKVNDQIRRDAMVDRKGRRVSEEFSAGLINSDNSLAYSVRGGIIQLIADEAVVLNGLF</sequence>
<protein>
    <recommendedName>
        <fullName evidence="3">Trm112p-like protein</fullName>
    </recommendedName>
</protein>
<reference evidence="1 2" key="1">
    <citation type="submission" date="2019-08" db="EMBL/GenBank/DDBJ databases">
        <title>Deep-cultivation of Planctomycetes and their phenomic and genomic characterization uncovers novel biology.</title>
        <authorList>
            <person name="Wiegand S."/>
            <person name="Jogler M."/>
            <person name="Boedeker C."/>
            <person name="Pinto D."/>
            <person name="Vollmers J."/>
            <person name="Rivas-Marin E."/>
            <person name="Kohn T."/>
            <person name="Peeters S.H."/>
            <person name="Heuer A."/>
            <person name="Rast P."/>
            <person name="Oberbeckmann S."/>
            <person name="Bunk B."/>
            <person name="Jeske O."/>
            <person name="Meyerdierks A."/>
            <person name="Storesund J.E."/>
            <person name="Kallscheuer N."/>
            <person name="Luecker S."/>
            <person name="Lage O.M."/>
            <person name="Pohl T."/>
            <person name="Merkel B.J."/>
            <person name="Hornburger P."/>
            <person name="Mueller R.-W."/>
            <person name="Bruemmer F."/>
            <person name="Labrenz M."/>
            <person name="Spormann A.M."/>
            <person name="Op den Camp H."/>
            <person name="Overmann J."/>
            <person name="Amann R."/>
            <person name="Jetten M.S.M."/>
            <person name="Mascher T."/>
            <person name="Medema M.H."/>
            <person name="Devos D.P."/>
            <person name="Kaster A.-K."/>
            <person name="Ovreas L."/>
            <person name="Rohde M."/>
            <person name="Galperin M.Y."/>
            <person name="Jogler C."/>
        </authorList>
    </citation>
    <scope>NUCLEOTIDE SEQUENCE [LARGE SCALE GENOMIC DNA]</scope>
    <source>
        <strain evidence="1 2">FC18</strain>
    </source>
</reference>
<proteinExistence type="predicted"/>
<dbReference type="STRING" id="980251.GCA_001642875_00993"/>
<evidence type="ECO:0000313" key="2">
    <source>
        <dbReference type="Proteomes" id="UP000322214"/>
    </source>
</evidence>
<name>A0A5B9PHB9_9BACT</name>
<evidence type="ECO:0000313" key="1">
    <source>
        <dbReference type="EMBL" id="QEG24655.1"/>
    </source>
</evidence>
<dbReference type="RefSeq" id="WP_148619038.1">
    <property type="nucleotide sequence ID" value="NZ_CP042912.1"/>
</dbReference>
<gene>
    <name evidence="1" type="ORF">MFFC18_45760</name>
</gene>
<accession>A0A5B9PHB9</accession>
<dbReference type="SUPFAM" id="SSF158997">
    <property type="entry name" value="Trm112p-like"/>
    <property type="match status" value="1"/>
</dbReference>
<dbReference type="Gene3D" id="2.20.25.10">
    <property type="match status" value="1"/>
</dbReference>
<dbReference type="OrthoDB" id="9812205at2"/>
<dbReference type="AlphaFoldDB" id="A0A5B9PHB9"/>
<keyword evidence="2" id="KW-1185">Reference proteome</keyword>
<evidence type="ECO:0008006" key="3">
    <source>
        <dbReference type="Google" id="ProtNLM"/>
    </source>
</evidence>
<organism evidence="1 2">
    <name type="scientific">Mariniblastus fucicola</name>
    <dbReference type="NCBI Taxonomy" id="980251"/>
    <lineage>
        <taxon>Bacteria</taxon>
        <taxon>Pseudomonadati</taxon>
        <taxon>Planctomycetota</taxon>
        <taxon>Planctomycetia</taxon>
        <taxon>Pirellulales</taxon>
        <taxon>Pirellulaceae</taxon>
        <taxon>Mariniblastus</taxon>
    </lineage>
</organism>